<dbReference type="PANTHER" id="PTHR43501">
    <property type="entry name" value="CYTOSOL NON-SPECIFIC DIPEPTIDASE"/>
    <property type="match status" value="1"/>
</dbReference>
<organism evidence="19 20">
    <name type="scientific">Holdemanella biformis DSM 3989</name>
    <dbReference type="NCBI Taxonomy" id="518637"/>
    <lineage>
        <taxon>Bacteria</taxon>
        <taxon>Bacillati</taxon>
        <taxon>Bacillota</taxon>
        <taxon>Erysipelotrichia</taxon>
        <taxon>Erysipelotrichales</taxon>
        <taxon>Erysipelotrichaceae</taxon>
        <taxon>Holdemanella</taxon>
    </lineage>
</organism>
<reference evidence="19 20" key="2">
    <citation type="submission" date="2008-11" db="EMBL/GenBank/DDBJ databases">
        <title>Draft genome sequence of Eubacterium biforme (DSM 3989).</title>
        <authorList>
            <person name="Sudarsanam P."/>
            <person name="Ley R."/>
            <person name="Guruge J."/>
            <person name="Turnbaugh P.J."/>
            <person name="Mahowald M."/>
            <person name="Liep D."/>
            <person name="Gordon J."/>
        </authorList>
    </citation>
    <scope>NUCLEOTIDE SEQUENCE [LARGE SCALE GENOMIC DNA]</scope>
    <source>
        <strain evidence="19 20">DSM 3989</strain>
    </source>
</reference>
<evidence type="ECO:0000256" key="16">
    <source>
        <dbReference type="ARBA" id="ARBA00077688"/>
    </source>
</evidence>
<dbReference type="FunFam" id="3.40.630.10:FF:000015">
    <property type="entry name" value="Aminoacyl-histidine dipeptidase PepD"/>
    <property type="match status" value="1"/>
</dbReference>
<comment type="caution">
    <text evidence="19">The sequence shown here is derived from an EMBL/GenBank/DDBJ whole genome shotgun (WGS) entry which is preliminary data.</text>
</comment>
<evidence type="ECO:0000256" key="12">
    <source>
        <dbReference type="ARBA" id="ARBA00061423"/>
    </source>
</evidence>
<dbReference type="GO" id="GO:0005829">
    <property type="term" value="C:cytosol"/>
    <property type="evidence" value="ECO:0007669"/>
    <property type="project" value="TreeGrafter"/>
</dbReference>
<sequence>MKKKQDISIFNSEGLASLIFCTILNFNQVEVQTMSVLDENVAIFKYFEEISKIPHGSFHEEKIADYVENFAKEHDFKYVRDDMNNVIIYKDATPGYENHDTVMLQAHMDMVCEKNKDDDFDFETDALNLYVEDGWLKAKGTTLGADDGFGVSYMLAILSDDTLKHPNLECVFTVQEEVGLLGSINLKKEYFNAKKMIGLDGGGEISTCTTTSGGRYAYVDKTCMFEEVNKPTYKLIVKGLDGGHSGACIDQEKGNSIKILFRVLQTLKDIQIVSVNGGLKENAIPREAEATFVSDIKPNIDSIVKDLKTEFEFSDSKLDIQLEETEKATKAFTSKDTNELITLYYLLPNGLQHKSMAIEGLTLASLNLGKLRTEDNVVKCAFCIRSPLESMKDELGNKVNMIAQLCNASEHEDTNFCGWNYEANSPLRDTLKEILKRQGVEMETEASHGGMETGILKGLIPDLDIITYGPIAEGCHTPEEKLNLESFQKAYKNLCDLIAEL</sequence>
<evidence type="ECO:0000256" key="4">
    <source>
        <dbReference type="ARBA" id="ARBA00022723"/>
    </source>
</evidence>
<dbReference type="STRING" id="518637.EUBIFOR_00299"/>
<dbReference type="GO" id="GO:0046872">
    <property type="term" value="F:metal ion binding"/>
    <property type="evidence" value="ECO:0007669"/>
    <property type="project" value="UniProtKB-KW"/>
</dbReference>
<evidence type="ECO:0000256" key="3">
    <source>
        <dbReference type="ARBA" id="ARBA00022670"/>
    </source>
</evidence>
<dbReference type="SUPFAM" id="SSF53187">
    <property type="entry name" value="Zn-dependent exopeptidases"/>
    <property type="match status" value="1"/>
</dbReference>
<evidence type="ECO:0000313" key="19">
    <source>
        <dbReference type="EMBL" id="EEC91088.1"/>
    </source>
</evidence>
<dbReference type="Pfam" id="PF07687">
    <property type="entry name" value="M20_dimer"/>
    <property type="match status" value="1"/>
</dbReference>
<evidence type="ECO:0000256" key="14">
    <source>
        <dbReference type="ARBA" id="ARBA00075285"/>
    </source>
</evidence>
<evidence type="ECO:0000256" key="2">
    <source>
        <dbReference type="ARBA" id="ARBA00001947"/>
    </source>
</evidence>
<comment type="cofactor">
    <cofactor evidence="1">
        <name>Co(2+)</name>
        <dbReference type="ChEBI" id="CHEBI:48828"/>
    </cofactor>
</comment>
<keyword evidence="4" id="KW-0479">Metal-binding</keyword>
<gene>
    <name evidence="19" type="primary">pepD</name>
    <name evidence="19" type="ORF">EUBIFOR_00299</name>
</gene>
<keyword evidence="20" id="KW-1185">Reference proteome</keyword>
<keyword evidence="8" id="KW-0170">Cobalt</keyword>
<evidence type="ECO:0000256" key="11">
    <source>
        <dbReference type="ARBA" id="ARBA00044252"/>
    </source>
</evidence>
<dbReference type="Pfam" id="PF01546">
    <property type="entry name" value="Peptidase_M20"/>
    <property type="match status" value="1"/>
</dbReference>
<dbReference type="InterPro" id="IPR002933">
    <property type="entry name" value="Peptidase_M20"/>
</dbReference>
<dbReference type="EC" id="3.4.13.18" evidence="10"/>
<comment type="similarity">
    <text evidence="12">Belongs to the peptidase M20C family.</text>
</comment>
<evidence type="ECO:0000256" key="6">
    <source>
        <dbReference type="ARBA" id="ARBA00022833"/>
    </source>
</evidence>
<name>B7C7Z7_9FIRM</name>
<evidence type="ECO:0000256" key="15">
    <source>
        <dbReference type="ARBA" id="ARBA00076004"/>
    </source>
</evidence>
<dbReference type="eggNOG" id="COG2195">
    <property type="taxonomic scope" value="Bacteria"/>
</dbReference>
<dbReference type="AlphaFoldDB" id="B7C7Z7"/>
<dbReference type="EMBL" id="ABYT01000024">
    <property type="protein sequence ID" value="EEC91088.1"/>
    <property type="molecule type" value="Genomic_DNA"/>
</dbReference>
<evidence type="ECO:0000259" key="18">
    <source>
        <dbReference type="Pfam" id="PF07687"/>
    </source>
</evidence>
<proteinExistence type="inferred from homology"/>
<keyword evidence="3" id="KW-0645">Protease</keyword>
<keyword evidence="6" id="KW-0862">Zinc</keyword>
<dbReference type="GO" id="GO:0070573">
    <property type="term" value="F:metallodipeptidase activity"/>
    <property type="evidence" value="ECO:0007669"/>
    <property type="project" value="TreeGrafter"/>
</dbReference>
<evidence type="ECO:0000256" key="7">
    <source>
        <dbReference type="ARBA" id="ARBA00023049"/>
    </source>
</evidence>
<evidence type="ECO:0000256" key="9">
    <source>
        <dbReference type="ARBA" id="ARBA00036421"/>
    </source>
</evidence>
<dbReference type="GO" id="GO:0006508">
    <property type="term" value="P:proteolysis"/>
    <property type="evidence" value="ECO:0007669"/>
    <property type="project" value="UniProtKB-KW"/>
</dbReference>
<reference evidence="19 20" key="1">
    <citation type="submission" date="2008-10" db="EMBL/GenBank/DDBJ databases">
        <authorList>
            <person name="Fulton L."/>
            <person name="Clifton S."/>
            <person name="Fulton B."/>
            <person name="Xu J."/>
            <person name="Minx P."/>
            <person name="Pepin K.H."/>
            <person name="Johnson M."/>
            <person name="Bhonagiri V."/>
            <person name="Nash W.E."/>
            <person name="Mardis E.R."/>
            <person name="Wilson R.K."/>
        </authorList>
    </citation>
    <scope>NUCLEOTIDE SEQUENCE [LARGE SCALE GENOMIC DNA]</scope>
    <source>
        <strain evidence="19 20">DSM 3989</strain>
    </source>
</reference>
<evidence type="ECO:0000256" key="1">
    <source>
        <dbReference type="ARBA" id="ARBA00001941"/>
    </source>
</evidence>
<dbReference type="HOGENOM" id="CLU_028526_0_0_9"/>
<evidence type="ECO:0000256" key="13">
    <source>
        <dbReference type="ARBA" id="ARBA00071271"/>
    </source>
</evidence>
<dbReference type="InterPro" id="IPR011650">
    <property type="entry name" value="Peptidase_M20_dimer"/>
</dbReference>
<accession>B7C7Z7</accession>
<evidence type="ECO:0000313" key="20">
    <source>
        <dbReference type="Proteomes" id="UP000004315"/>
    </source>
</evidence>
<protein>
    <recommendedName>
        <fullName evidence="13">Cytosol non-specific dipeptidase</fullName>
        <ecNumber evidence="10">3.4.13.18</ecNumber>
    </recommendedName>
    <alternativeName>
        <fullName evidence="16">Aminoacyl-histidine dipeptidase</fullName>
    </alternativeName>
    <alternativeName>
        <fullName evidence="15">Beta-alanyl-histidine dipeptidase</fullName>
    </alternativeName>
    <alternativeName>
        <fullName evidence="14">Carnosinase</fullName>
    </alternativeName>
    <alternativeName>
        <fullName evidence="11">Peptidase D</fullName>
    </alternativeName>
    <alternativeName>
        <fullName evidence="17">Xaa-His dipeptidase</fullName>
    </alternativeName>
</protein>
<comment type="cofactor">
    <cofactor evidence="2">
        <name>Zn(2+)</name>
        <dbReference type="ChEBI" id="CHEBI:29105"/>
    </cofactor>
</comment>
<comment type="catalytic activity">
    <reaction evidence="9">
        <text>Hydrolysis of dipeptides, preferentially hydrophobic dipeptides including prolyl amino acids.</text>
        <dbReference type="EC" id="3.4.13.18"/>
    </reaction>
</comment>
<keyword evidence="7" id="KW-0482">Metalloprotease</keyword>
<dbReference type="PANTHER" id="PTHR43501:SF1">
    <property type="entry name" value="CYTOSOL NON-SPECIFIC DIPEPTIDASE"/>
    <property type="match status" value="1"/>
</dbReference>
<evidence type="ECO:0000256" key="10">
    <source>
        <dbReference type="ARBA" id="ARBA00038976"/>
    </source>
</evidence>
<evidence type="ECO:0000256" key="5">
    <source>
        <dbReference type="ARBA" id="ARBA00022801"/>
    </source>
</evidence>
<keyword evidence="5" id="KW-0378">Hydrolase</keyword>
<dbReference type="Proteomes" id="UP000004315">
    <property type="component" value="Unassembled WGS sequence"/>
</dbReference>
<feature type="domain" description="Peptidase M20 dimerisation" evidence="18">
    <location>
        <begin position="238"/>
        <end position="301"/>
    </location>
</feature>
<dbReference type="PIRSF" id="PIRSF016599">
    <property type="entry name" value="Xaa-His_dipept"/>
    <property type="match status" value="1"/>
</dbReference>
<evidence type="ECO:0000256" key="17">
    <source>
        <dbReference type="ARBA" id="ARBA00078074"/>
    </source>
</evidence>
<dbReference type="PRINTS" id="PR00934">
    <property type="entry name" value="XHISDIPTASE"/>
</dbReference>
<evidence type="ECO:0000256" key="8">
    <source>
        <dbReference type="ARBA" id="ARBA00023285"/>
    </source>
</evidence>
<dbReference type="NCBIfam" id="TIGR01893">
    <property type="entry name" value="aa-his-dipept"/>
    <property type="match status" value="1"/>
</dbReference>
<dbReference type="Gene3D" id="3.40.630.10">
    <property type="entry name" value="Zn peptidases"/>
    <property type="match status" value="2"/>
</dbReference>
<dbReference type="InterPro" id="IPR001160">
    <property type="entry name" value="Peptidase_M20C"/>
</dbReference>